<evidence type="ECO:0000313" key="1">
    <source>
        <dbReference type="EMBL" id="MBC9784298.1"/>
    </source>
</evidence>
<organism evidence="1 2">
    <name type="scientific">Heliobacterium chlorum</name>
    <dbReference type="NCBI Taxonomy" id="2698"/>
    <lineage>
        <taxon>Bacteria</taxon>
        <taxon>Bacillati</taxon>
        <taxon>Bacillota</taxon>
        <taxon>Clostridia</taxon>
        <taxon>Eubacteriales</taxon>
        <taxon>Heliobacteriaceae</taxon>
        <taxon>Heliobacterium</taxon>
    </lineage>
</organism>
<dbReference type="RefSeq" id="WP_188039415.1">
    <property type="nucleotide sequence ID" value="NZ_JACVHF010000005.1"/>
</dbReference>
<protein>
    <submittedName>
        <fullName evidence="1">Uncharacterized protein</fullName>
    </submittedName>
</protein>
<comment type="caution">
    <text evidence="1">The sequence shown here is derived from an EMBL/GenBank/DDBJ whole genome shotgun (WGS) entry which is preliminary data.</text>
</comment>
<keyword evidence="2" id="KW-1185">Reference proteome</keyword>
<proteinExistence type="predicted"/>
<sequence length="308" mass="35809">MDPSEGWTVSATFFHNGLLKSIDYPLSHLPLLRIGGQYIDGWPQAQSYILKIYFDKNVNGDFCLGRELPNQIRKEPLSELIDKEVFWTITYQDIKLFIPCYEIIRAYIGLHRILLDYMLHPGGLNILVRNVKYEDDQMLLELDRLSLKTGTTGLYSHIAWILSEPINENFFNSVCNKMYRRAIFKNPHNFKQELEVGIPFDINPPPVKETLWTIDGIYYGNNLFITRIMNIIGLKIPYENVYVKISDKDTDFIRVKKHDIPIFTKAFYNASIRVLYLFKGWTDDSYVSDYYSWVPEISAAKGSASTDS</sequence>
<gene>
    <name evidence="1" type="ORF">H1S01_07210</name>
</gene>
<accession>A0ABR7T2P7</accession>
<dbReference type="EMBL" id="JACVHF010000005">
    <property type="protein sequence ID" value="MBC9784298.1"/>
    <property type="molecule type" value="Genomic_DNA"/>
</dbReference>
<dbReference type="Proteomes" id="UP000617402">
    <property type="component" value="Unassembled WGS sequence"/>
</dbReference>
<evidence type="ECO:0000313" key="2">
    <source>
        <dbReference type="Proteomes" id="UP000617402"/>
    </source>
</evidence>
<name>A0ABR7T2P7_HELCL</name>
<reference evidence="1 2" key="1">
    <citation type="submission" date="2020-07" db="EMBL/GenBank/DDBJ databases">
        <title>Draft whole-genome sequence of Heliobacterium chlorum DSM 3682, type strain.</title>
        <authorList>
            <person name="Kyndt J.A."/>
            <person name="Meyer T.E."/>
            <person name="Imhoff J.F."/>
        </authorList>
    </citation>
    <scope>NUCLEOTIDE SEQUENCE [LARGE SCALE GENOMIC DNA]</scope>
    <source>
        <strain evidence="1 2">DSM 3682</strain>
    </source>
</reference>